<proteinExistence type="predicted"/>
<dbReference type="EMBL" id="VHLG01000009">
    <property type="protein sequence ID" value="TPW29439.1"/>
    <property type="molecule type" value="Genomic_DNA"/>
</dbReference>
<evidence type="ECO:0000313" key="3">
    <source>
        <dbReference type="Proteomes" id="UP000318801"/>
    </source>
</evidence>
<dbReference type="Pfam" id="PF09931">
    <property type="entry name" value="Phage_phiJL001_Gp84_N"/>
    <property type="match status" value="1"/>
</dbReference>
<dbReference type="Pfam" id="PF09356">
    <property type="entry name" value="Phage_BR0599"/>
    <property type="match status" value="1"/>
</dbReference>
<organism evidence="2 3">
    <name type="scientific">Martelella alba</name>
    <dbReference type="NCBI Taxonomy" id="2590451"/>
    <lineage>
        <taxon>Bacteria</taxon>
        <taxon>Pseudomonadati</taxon>
        <taxon>Pseudomonadota</taxon>
        <taxon>Alphaproteobacteria</taxon>
        <taxon>Hyphomicrobiales</taxon>
        <taxon>Aurantimonadaceae</taxon>
        <taxon>Martelella</taxon>
    </lineage>
</organism>
<dbReference type="NCBIfam" id="TIGR02218">
    <property type="entry name" value="phg_TIGR02218"/>
    <property type="match status" value="1"/>
</dbReference>
<dbReference type="OrthoDB" id="1633386at2"/>
<comment type="caution">
    <text evidence="2">The sequence shown here is derived from an EMBL/GenBank/DDBJ whole genome shotgun (WGS) entry which is preliminary data.</text>
</comment>
<feature type="domain" description="Bacteriophage phiJL001 Gp84 C-terminal" evidence="1">
    <location>
        <begin position="195"/>
        <end position="277"/>
    </location>
</feature>
<evidence type="ECO:0000313" key="2">
    <source>
        <dbReference type="EMBL" id="TPW29439.1"/>
    </source>
</evidence>
<evidence type="ECO:0000259" key="1">
    <source>
        <dbReference type="Pfam" id="PF09356"/>
    </source>
</evidence>
<keyword evidence="3" id="KW-1185">Reference proteome</keyword>
<dbReference type="InterPro" id="IPR018964">
    <property type="entry name" value="Phage_phiJL001_Gp84_C"/>
</dbReference>
<sequence length="296" mass="31638">MKTINADLANHLVNASTTICFCWRLKLGDGSVLGFTEHDRDLTFDGTTFLAASGFSASAMQSEGGLGADTSEVAGGFSSEAISEEDLAAGRYEGARVEYFVVNWQAPSAFQLLSVQEIGDVRREAGAFRAELRSLTHKLSQPKGRSFARRCDAKLGDQRCGVDASSTDYSASGTITQVLADNRLLLTLEQSFEDGFFAFGTMMFTSGALSGLSVDVEANRVFGSGVKFDLWLPLSVLPDIGTGVTVTAGCNKAFSTCKAKFANQINFRGFPHVPGADFAYSYVDGESLHDGSPLYS</sequence>
<dbReference type="InterPro" id="IPR011928">
    <property type="entry name" value="Phage_phiJL001_Gp84"/>
</dbReference>
<dbReference type="RefSeq" id="WP_141149635.1">
    <property type="nucleotide sequence ID" value="NZ_VHLG01000009.1"/>
</dbReference>
<accession>A0A506UA25</accession>
<gene>
    <name evidence="2" type="ORF">FJU08_13970</name>
</gene>
<reference evidence="2 3" key="1">
    <citation type="submission" date="2019-06" db="EMBL/GenBank/DDBJ databases">
        <authorList>
            <person name="Li M."/>
        </authorList>
    </citation>
    <scope>NUCLEOTIDE SEQUENCE [LARGE SCALE GENOMIC DNA]</scope>
    <source>
        <strain evidence="2 3">BGMRC2036</strain>
    </source>
</reference>
<dbReference type="Proteomes" id="UP000318801">
    <property type="component" value="Unassembled WGS sequence"/>
</dbReference>
<dbReference type="AlphaFoldDB" id="A0A506UA25"/>
<protein>
    <submittedName>
        <fullName evidence="2">DUF2163 domain-containing protein</fullName>
    </submittedName>
</protein>
<name>A0A506UA25_9HYPH</name>